<gene>
    <name evidence="2" type="ORF">BGZ99_002804</name>
</gene>
<feature type="compositionally biased region" description="Low complexity" evidence="1">
    <location>
        <begin position="431"/>
        <end position="471"/>
    </location>
</feature>
<dbReference type="AlphaFoldDB" id="A0A9P6UZ96"/>
<feature type="compositionally biased region" description="Low complexity" evidence="1">
    <location>
        <begin position="146"/>
        <end position="155"/>
    </location>
</feature>
<feature type="compositionally biased region" description="Polar residues" evidence="1">
    <location>
        <begin position="325"/>
        <end position="335"/>
    </location>
</feature>
<reference evidence="2" key="1">
    <citation type="journal article" date="2020" name="Fungal Divers.">
        <title>Resolving the Mortierellaceae phylogeny through synthesis of multi-gene phylogenetics and phylogenomics.</title>
        <authorList>
            <person name="Vandepol N."/>
            <person name="Liber J."/>
            <person name="Desiro A."/>
            <person name="Na H."/>
            <person name="Kennedy M."/>
            <person name="Barry K."/>
            <person name="Grigoriev I.V."/>
            <person name="Miller A.N."/>
            <person name="O'Donnell K."/>
            <person name="Stajich J.E."/>
            <person name="Bonito G."/>
        </authorList>
    </citation>
    <scope>NUCLEOTIDE SEQUENCE</scope>
    <source>
        <strain evidence="2">REB-010B</strain>
    </source>
</reference>
<feature type="region of interest" description="Disordered" evidence="1">
    <location>
        <begin position="37"/>
        <end position="69"/>
    </location>
</feature>
<dbReference type="EMBL" id="JAAAIP010000019">
    <property type="protein sequence ID" value="KAG0329256.1"/>
    <property type="molecule type" value="Genomic_DNA"/>
</dbReference>
<name>A0A9P6UZ96_9FUNG</name>
<dbReference type="OrthoDB" id="2422904at2759"/>
<feature type="compositionally biased region" description="Polar residues" evidence="1">
    <location>
        <begin position="407"/>
        <end position="419"/>
    </location>
</feature>
<dbReference type="Proteomes" id="UP000738325">
    <property type="component" value="Unassembled WGS sequence"/>
</dbReference>
<sequence length="482" mass="51047">MSMDNTSVSHDQFAGLSRLQLQSLCVKAGLDSTAENNELRKILREHGDQHGGLENEPQPTPTNDEQDGTAPLVHMEIATTTTQSTMDLADVKTEEAIEDTSMDTDTPIEAVETEVKVKVEAQVEVKTEDVTHDGHISADTVMEDANASAEASADAVKLDAGDTTATQDPHIKEEGEEKSITLDMHQPATVKAEPEDYSGVPPPVAQRKQFWESKTMAASGRSTLPVRAKPVQRPTQQAGVSIAASVDRTSSSAPRLTQKRVRTIDSTAAEPEIKQEEGQDDIDDNDHSASLPTPGTVRNLIGRFAGSTLSPPGSPASKRRKMDTSKTSPAPSTLPTIPRYKKVIKIPVAGKTAANKSTTVVTANSTTRPGSTTARVVAGVKRKAPSSDSTSRSSSTPTPSYGTTRRNGSTGSKSVSAETINRLATPKKIKTSAPATAASTSIAAPAASLSMTTPTTPTRPRGPVLSTASRAAQRRSRDQKQK</sequence>
<comment type="caution">
    <text evidence="2">The sequence shown here is derived from an EMBL/GenBank/DDBJ whole genome shotgun (WGS) entry which is preliminary data.</text>
</comment>
<organism evidence="2 3">
    <name type="scientific">Dissophora globulifera</name>
    <dbReference type="NCBI Taxonomy" id="979702"/>
    <lineage>
        <taxon>Eukaryota</taxon>
        <taxon>Fungi</taxon>
        <taxon>Fungi incertae sedis</taxon>
        <taxon>Mucoromycota</taxon>
        <taxon>Mortierellomycotina</taxon>
        <taxon>Mortierellomycetes</taxon>
        <taxon>Mortierellales</taxon>
        <taxon>Mortierellaceae</taxon>
        <taxon>Dissophora</taxon>
    </lineage>
</organism>
<accession>A0A9P6UZ96</accession>
<proteinExistence type="predicted"/>
<feature type="compositionally biased region" description="Polar residues" evidence="1">
    <location>
        <begin position="354"/>
        <end position="374"/>
    </location>
</feature>
<evidence type="ECO:0000256" key="1">
    <source>
        <dbReference type="SAM" id="MobiDB-lite"/>
    </source>
</evidence>
<protein>
    <submittedName>
        <fullName evidence="2">Uncharacterized protein</fullName>
    </submittedName>
</protein>
<feature type="region of interest" description="Disordered" evidence="1">
    <location>
        <begin position="217"/>
        <end position="482"/>
    </location>
</feature>
<feature type="compositionally biased region" description="Low complexity" evidence="1">
    <location>
        <begin position="386"/>
        <end position="406"/>
    </location>
</feature>
<feature type="compositionally biased region" description="Basic and acidic residues" evidence="1">
    <location>
        <begin position="37"/>
        <end position="53"/>
    </location>
</feature>
<keyword evidence="3" id="KW-1185">Reference proteome</keyword>
<evidence type="ECO:0000313" key="2">
    <source>
        <dbReference type="EMBL" id="KAG0329256.1"/>
    </source>
</evidence>
<feature type="region of interest" description="Disordered" evidence="1">
    <location>
        <begin position="146"/>
        <end position="167"/>
    </location>
</feature>
<evidence type="ECO:0000313" key="3">
    <source>
        <dbReference type="Proteomes" id="UP000738325"/>
    </source>
</evidence>